<sequence>MQRTLIRIHSGRLAPFWNLGLTFLKNGYLKKMFRLLIGFGHHFFGIPRTVLPSADIDNQKFLDSGESAKA</sequence>
<reference evidence="2" key="1">
    <citation type="journal article" date="2011" name="PLoS Genet.">
        <title>Genomic analysis of the necrotrophic fungal pathogens Sclerotinia sclerotiorum and Botrytis cinerea.</title>
        <authorList>
            <person name="Amselem J."/>
            <person name="Cuomo C.A."/>
            <person name="van Kan J.A."/>
            <person name="Viaud M."/>
            <person name="Benito E.P."/>
            <person name="Couloux A."/>
            <person name="Coutinho P.M."/>
            <person name="de Vries R.P."/>
            <person name="Dyer P.S."/>
            <person name="Fillinger S."/>
            <person name="Fournier E."/>
            <person name="Gout L."/>
            <person name="Hahn M."/>
            <person name="Kohn L."/>
            <person name="Lapalu N."/>
            <person name="Plummer K.M."/>
            <person name="Pradier J.M."/>
            <person name="Quevillon E."/>
            <person name="Sharon A."/>
            <person name="Simon A."/>
            <person name="ten Have A."/>
            <person name="Tudzynski B."/>
            <person name="Tudzynski P."/>
            <person name="Wincker P."/>
            <person name="Andrew M."/>
            <person name="Anthouard V."/>
            <person name="Beever R.E."/>
            <person name="Beffa R."/>
            <person name="Benoit I."/>
            <person name="Bouzid O."/>
            <person name="Brault B."/>
            <person name="Chen Z."/>
            <person name="Choquer M."/>
            <person name="Collemare J."/>
            <person name="Cotton P."/>
            <person name="Danchin E.G."/>
            <person name="Da Silva C."/>
            <person name="Gautier A."/>
            <person name="Giraud C."/>
            <person name="Giraud T."/>
            <person name="Gonzalez C."/>
            <person name="Grossetete S."/>
            <person name="Guldener U."/>
            <person name="Henrissat B."/>
            <person name="Howlett B.J."/>
            <person name="Kodira C."/>
            <person name="Kretschmer M."/>
            <person name="Lappartient A."/>
            <person name="Leroch M."/>
            <person name="Levis C."/>
            <person name="Mauceli E."/>
            <person name="Neuveglise C."/>
            <person name="Oeser B."/>
            <person name="Pearson M."/>
            <person name="Poulain J."/>
            <person name="Poussereau N."/>
            <person name="Quesneville H."/>
            <person name="Rascle C."/>
            <person name="Schumacher J."/>
            <person name="Segurens B."/>
            <person name="Sexton A."/>
            <person name="Silva E."/>
            <person name="Sirven C."/>
            <person name="Soanes D.M."/>
            <person name="Talbot N.J."/>
            <person name="Templeton M."/>
            <person name="Yandava C."/>
            <person name="Yarden O."/>
            <person name="Zeng Q."/>
            <person name="Rollins J.A."/>
            <person name="Lebrun M.H."/>
            <person name="Dickman M."/>
        </authorList>
    </citation>
    <scope>NUCLEOTIDE SEQUENCE [LARGE SCALE GENOMIC DNA]</scope>
    <source>
        <strain evidence="2">ATCC 18683 / 1980 / Ss-1</strain>
    </source>
</reference>
<dbReference type="EMBL" id="CH476629">
    <property type="protein sequence ID" value="EDO04629.1"/>
    <property type="molecule type" value="Genomic_DNA"/>
</dbReference>
<proteinExistence type="predicted"/>
<dbReference type="KEGG" id="ssl:SS1G_07112"/>
<dbReference type="RefSeq" id="XP_001591666.1">
    <property type="nucleotide sequence ID" value="XM_001591616.1"/>
</dbReference>
<gene>
    <name evidence="1" type="ORF">SS1G_07112</name>
</gene>
<dbReference type="InParanoid" id="A7EP63"/>
<evidence type="ECO:0000313" key="2">
    <source>
        <dbReference type="Proteomes" id="UP000001312"/>
    </source>
</evidence>
<dbReference type="AlphaFoldDB" id="A7EP63"/>
<evidence type="ECO:0000313" key="1">
    <source>
        <dbReference type="EMBL" id="EDO04629.1"/>
    </source>
</evidence>
<dbReference type="Proteomes" id="UP000001312">
    <property type="component" value="Unassembled WGS sequence"/>
</dbReference>
<name>A7EP63_SCLS1</name>
<protein>
    <submittedName>
        <fullName evidence="1">Uncharacterized protein</fullName>
    </submittedName>
</protein>
<keyword evidence="2" id="KW-1185">Reference proteome</keyword>
<organism evidence="1 2">
    <name type="scientific">Sclerotinia sclerotiorum (strain ATCC 18683 / 1980 / Ss-1)</name>
    <name type="common">White mold</name>
    <name type="synonym">Whetzelinia sclerotiorum</name>
    <dbReference type="NCBI Taxonomy" id="665079"/>
    <lineage>
        <taxon>Eukaryota</taxon>
        <taxon>Fungi</taxon>
        <taxon>Dikarya</taxon>
        <taxon>Ascomycota</taxon>
        <taxon>Pezizomycotina</taxon>
        <taxon>Leotiomycetes</taxon>
        <taxon>Helotiales</taxon>
        <taxon>Sclerotiniaceae</taxon>
        <taxon>Sclerotinia</taxon>
    </lineage>
</organism>
<accession>A7EP63</accession>
<dbReference type="HOGENOM" id="CLU_2759340_0_0_1"/>
<dbReference type="GeneID" id="5488213"/>